<accession>A0A645CTW8</accession>
<proteinExistence type="predicted"/>
<dbReference type="AlphaFoldDB" id="A0A645CTW8"/>
<organism evidence="1">
    <name type="scientific">bioreactor metagenome</name>
    <dbReference type="NCBI Taxonomy" id="1076179"/>
    <lineage>
        <taxon>unclassified sequences</taxon>
        <taxon>metagenomes</taxon>
        <taxon>ecological metagenomes</taxon>
    </lineage>
</organism>
<dbReference type="InterPro" id="IPR043741">
    <property type="entry name" value="DUF5686"/>
</dbReference>
<comment type="caution">
    <text evidence="1">The sequence shown here is derived from an EMBL/GenBank/DDBJ whole genome shotgun (WGS) entry which is preliminary data.</text>
</comment>
<evidence type="ECO:0000313" key="1">
    <source>
        <dbReference type="EMBL" id="MPM80556.1"/>
    </source>
</evidence>
<dbReference type="EMBL" id="VSSQ01030145">
    <property type="protein sequence ID" value="MPM80556.1"/>
    <property type="molecule type" value="Genomic_DNA"/>
</dbReference>
<gene>
    <name evidence="1" type="ORF">SDC9_127604</name>
</gene>
<sequence length="232" mass="27097">MPKSNIPNNIYGATPDDHDALSLDIMVSYTPEFYYRVRNGRKSYSHSKYPTFSARFAQAFPIEGLQSASYKMLEFSINHSIRLGYYDQFSYYVNAGGFLHSDRVWLNDFKHFRTNSLFVSSSEFSKEFALIDNYWLSTNKQWLQANVKYRSDFLFLKNLPFMQKSIMSESVHLLSVWLPDQKNVYTEVGYSIGVDMIGRAAIYAGFNNSEYQRIGFRITIPLLSQLYPKIFR</sequence>
<reference evidence="1" key="1">
    <citation type="submission" date="2019-08" db="EMBL/GenBank/DDBJ databases">
        <authorList>
            <person name="Kucharzyk K."/>
            <person name="Murdoch R.W."/>
            <person name="Higgins S."/>
            <person name="Loffler F."/>
        </authorList>
    </citation>
    <scope>NUCLEOTIDE SEQUENCE</scope>
</reference>
<protein>
    <submittedName>
        <fullName evidence="1">Uncharacterized protein</fullName>
    </submittedName>
</protein>
<name>A0A645CTW8_9ZZZZ</name>
<dbReference type="Pfam" id="PF18939">
    <property type="entry name" value="DUF5686"/>
    <property type="match status" value="1"/>
</dbReference>